<name>A0ABU2JNK5_9ACTN</name>
<gene>
    <name evidence="2" type="ORF">RM844_09705</name>
</gene>
<keyword evidence="1" id="KW-0732">Signal</keyword>
<feature type="signal peptide" evidence="1">
    <location>
        <begin position="1"/>
        <end position="24"/>
    </location>
</feature>
<organism evidence="2 3">
    <name type="scientific">Streptomyces chisholmiae</name>
    <dbReference type="NCBI Taxonomy" id="3075540"/>
    <lineage>
        <taxon>Bacteria</taxon>
        <taxon>Bacillati</taxon>
        <taxon>Actinomycetota</taxon>
        <taxon>Actinomycetes</taxon>
        <taxon>Kitasatosporales</taxon>
        <taxon>Streptomycetaceae</taxon>
        <taxon>Streptomyces</taxon>
    </lineage>
</organism>
<comment type="caution">
    <text evidence="2">The sequence shown here is derived from an EMBL/GenBank/DDBJ whole genome shotgun (WGS) entry which is preliminary data.</text>
</comment>
<evidence type="ECO:0000313" key="2">
    <source>
        <dbReference type="EMBL" id="MDT0266568.1"/>
    </source>
</evidence>
<proteinExistence type="predicted"/>
<dbReference type="EMBL" id="JAVREO010000005">
    <property type="protein sequence ID" value="MDT0266568.1"/>
    <property type="molecule type" value="Genomic_DNA"/>
</dbReference>
<sequence length="136" mass="13789">MRRARSAVLCTALTLGLTATTAAAAVPAPSAAPGCVETSDAREWGSGELSACHQDGATRVRGRLVDLLPGGGFGAPDGYCVAWYVTYRTASGERSAHSPLACGHFGNAEVILDHDPAAEVPGITGVLAAELTLVAL</sequence>
<evidence type="ECO:0000256" key="1">
    <source>
        <dbReference type="SAM" id="SignalP"/>
    </source>
</evidence>
<feature type="chain" id="PRO_5046432446" description="Secreted protein" evidence="1">
    <location>
        <begin position="25"/>
        <end position="136"/>
    </location>
</feature>
<dbReference type="RefSeq" id="WP_311666599.1">
    <property type="nucleotide sequence ID" value="NZ_JAVREO010000005.1"/>
</dbReference>
<keyword evidence="3" id="KW-1185">Reference proteome</keyword>
<protein>
    <recommendedName>
        <fullName evidence="4">Secreted protein</fullName>
    </recommendedName>
</protein>
<reference evidence="3" key="1">
    <citation type="submission" date="2023-07" db="EMBL/GenBank/DDBJ databases">
        <title>30 novel species of actinomycetes from the DSMZ collection.</title>
        <authorList>
            <person name="Nouioui I."/>
        </authorList>
    </citation>
    <scope>NUCLEOTIDE SEQUENCE [LARGE SCALE GENOMIC DNA]</scope>
    <source>
        <strain evidence="3">DSM 44915</strain>
    </source>
</reference>
<accession>A0ABU2JNK5</accession>
<evidence type="ECO:0008006" key="4">
    <source>
        <dbReference type="Google" id="ProtNLM"/>
    </source>
</evidence>
<evidence type="ECO:0000313" key="3">
    <source>
        <dbReference type="Proteomes" id="UP001183410"/>
    </source>
</evidence>
<dbReference type="Proteomes" id="UP001183410">
    <property type="component" value="Unassembled WGS sequence"/>
</dbReference>